<dbReference type="EMBL" id="PIPM01000017">
    <property type="protein sequence ID" value="RUO27966.1"/>
    <property type="molecule type" value="Genomic_DNA"/>
</dbReference>
<dbReference type="OrthoDB" id="305351at2"/>
<dbReference type="RefSeq" id="WP_126777688.1">
    <property type="nucleotide sequence ID" value="NZ_PIPM01000017.1"/>
</dbReference>
<proteinExistence type="predicted"/>
<dbReference type="PANTHER" id="PTHR31563">
    <property type="entry name" value="ION CHANNEL POLLUX-RELATED"/>
    <property type="match status" value="1"/>
</dbReference>
<evidence type="ECO:0000313" key="2">
    <source>
        <dbReference type="EMBL" id="RUO27966.1"/>
    </source>
</evidence>
<sequence length="634" mass="70962">MNLYHRFRFYVERLLAGGPFFQLLVVWCIVGVISVLGGILVLLIAREGSFTEELWWSFLRLSDPGYLGDDEGTGRRFISTILTVLGYVLFMGTLVAIMTQWLFRKMNRLEQGLTPVSYRGHTVILGWTSRTVPVLHELLTARFRKVSLRRIVVLADDITAGPMLQLAEEPLTARQKNRVILRSGSSINPEHLHRAGVLHADTVIVPGRSHSGEQMLSADSEVIKILTSLETQYRKLQRRPKVIAELQDARKIPIALHTYQGPMQVIASDRVIAKILTRCAVYPELAGGINALLVAEDQGQLVPIPATAFHGQAWQNVFAAFSQSTPCGVIRREGAKKHTVLAPEPDFLLDRHDEILVLAEGQGGLQAQPTTHVKDEPEATPLLLAPARPRKRSILILGWNNHVARVVATMQQEERTEFTITLVSTVPVEERMAILQDYLIETPERINRIECLQKDYTVEANVRALMPHQYDVIMLFSSHRAASGEEADARTIVGFMVLDYLLQSTPEQNAKRPHVLIELHDSSNTSYVQRAENAVIVSPVIVSHVLSQIARYPQLRSVYEELLSSEGARLSTRKAPDGLFGQRTVQELQQRAIQQGCVLLGIQRAGETRLNLPPTLRLDVDDSLLLIVLQRGLN</sequence>
<name>A0A432WAW8_9GAMM</name>
<feature type="transmembrane region" description="Helical" evidence="1">
    <location>
        <begin position="77"/>
        <end position="103"/>
    </location>
</feature>
<dbReference type="InterPro" id="IPR044849">
    <property type="entry name" value="CASTOR/POLLUX/SYM8-like"/>
</dbReference>
<keyword evidence="3" id="KW-1185">Reference proteome</keyword>
<feature type="transmembrane region" description="Helical" evidence="1">
    <location>
        <begin position="20"/>
        <end position="45"/>
    </location>
</feature>
<accession>A0A432WAW8</accession>
<organism evidence="2 3">
    <name type="scientific">Aliidiomarina sanyensis</name>
    <dbReference type="NCBI Taxonomy" id="1249555"/>
    <lineage>
        <taxon>Bacteria</taxon>
        <taxon>Pseudomonadati</taxon>
        <taxon>Pseudomonadota</taxon>
        <taxon>Gammaproteobacteria</taxon>
        <taxon>Alteromonadales</taxon>
        <taxon>Idiomarinaceae</taxon>
        <taxon>Aliidiomarina</taxon>
    </lineage>
</organism>
<dbReference type="Proteomes" id="UP000288405">
    <property type="component" value="Unassembled WGS sequence"/>
</dbReference>
<comment type="caution">
    <text evidence="2">The sequence shown here is derived from an EMBL/GenBank/DDBJ whole genome shotgun (WGS) entry which is preliminary data.</text>
</comment>
<keyword evidence="1" id="KW-1133">Transmembrane helix</keyword>
<evidence type="ECO:0000313" key="3">
    <source>
        <dbReference type="Proteomes" id="UP000288405"/>
    </source>
</evidence>
<protein>
    <recommendedName>
        <fullName evidence="4">Ion channel DMI1</fullName>
    </recommendedName>
</protein>
<dbReference type="Gene3D" id="3.40.50.720">
    <property type="entry name" value="NAD(P)-binding Rossmann-like Domain"/>
    <property type="match status" value="2"/>
</dbReference>
<dbReference type="GO" id="GO:0006811">
    <property type="term" value="P:monoatomic ion transport"/>
    <property type="evidence" value="ECO:0007669"/>
    <property type="project" value="InterPro"/>
</dbReference>
<evidence type="ECO:0000256" key="1">
    <source>
        <dbReference type="SAM" id="Phobius"/>
    </source>
</evidence>
<keyword evidence="1" id="KW-0472">Membrane</keyword>
<keyword evidence="1" id="KW-0812">Transmembrane</keyword>
<reference evidence="2 3" key="1">
    <citation type="journal article" date="2011" name="Front. Microbiol.">
        <title>Genomic signatures of strain selection and enhancement in Bacillus atrophaeus var. globigii, a historical biowarfare simulant.</title>
        <authorList>
            <person name="Gibbons H.S."/>
            <person name="Broomall S.M."/>
            <person name="McNew L.A."/>
            <person name="Daligault H."/>
            <person name="Chapman C."/>
            <person name="Bruce D."/>
            <person name="Karavis M."/>
            <person name="Krepps M."/>
            <person name="McGregor P.A."/>
            <person name="Hong C."/>
            <person name="Park K.H."/>
            <person name="Akmal A."/>
            <person name="Feldman A."/>
            <person name="Lin J.S."/>
            <person name="Chang W.E."/>
            <person name="Higgs B.W."/>
            <person name="Demirev P."/>
            <person name="Lindquist J."/>
            <person name="Liem A."/>
            <person name="Fochler E."/>
            <person name="Read T.D."/>
            <person name="Tapia R."/>
            <person name="Johnson S."/>
            <person name="Bishop-Lilly K.A."/>
            <person name="Detter C."/>
            <person name="Han C."/>
            <person name="Sozhamannan S."/>
            <person name="Rosenzweig C.N."/>
            <person name="Skowronski E.W."/>
        </authorList>
    </citation>
    <scope>NUCLEOTIDE SEQUENCE [LARGE SCALE GENOMIC DNA]</scope>
    <source>
        <strain evidence="2 3">GYP-17</strain>
    </source>
</reference>
<gene>
    <name evidence="2" type="ORF">CWE11_11045</name>
</gene>
<dbReference type="AlphaFoldDB" id="A0A432WAW8"/>
<evidence type="ECO:0008006" key="4">
    <source>
        <dbReference type="Google" id="ProtNLM"/>
    </source>
</evidence>
<dbReference type="PANTHER" id="PTHR31563:SF10">
    <property type="entry name" value="ION CHANNEL POLLUX-RELATED"/>
    <property type="match status" value="1"/>
</dbReference>